<keyword evidence="2" id="KW-1185">Reference proteome</keyword>
<gene>
    <name evidence="1" type="ORF">GXM_09574</name>
</gene>
<name>A0A5P8WHK6_9NOSO</name>
<dbReference type="AlphaFoldDB" id="A0A5P8WHK6"/>
<dbReference type="KEGG" id="nsh:GXM_09574"/>
<dbReference type="EMBL" id="CP045227">
    <property type="protein sequence ID" value="QFS52080.1"/>
    <property type="molecule type" value="Genomic_DNA"/>
</dbReference>
<evidence type="ECO:0000313" key="2">
    <source>
        <dbReference type="Proteomes" id="UP000326678"/>
    </source>
</evidence>
<protein>
    <submittedName>
        <fullName evidence="1">Uncharacterized protein</fullName>
    </submittedName>
</protein>
<proteinExistence type="predicted"/>
<dbReference type="Proteomes" id="UP000326678">
    <property type="component" value="Chromosome Gxm2"/>
</dbReference>
<organism evidence="1 2">
    <name type="scientific">Nostoc sphaeroides CCNUC1</name>
    <dbReference type="NCBI Taxonomy" id="2653204"/>
    <lineage>
        <taxon>Bacteria</taxon>
        <taxon>Bacillati</taxon>
        <taxon>Cyanobacteriota</taxon>
        <taxon>Cyanophyceae</taxon>
        <taxon>Nostocales</taxon>
        <taxon>Nostocaceae</taxon>
        <taxon>Nostoc</taxon>
    </lineage>
</organism>
<evidence type="ECO:0000313" key="1">
    <source>
        <dbReference type="EMBL" id="QFS52080.1"/>
    </source>
</evidence>
<sequence>MLELRSHTLKRLVARCQNLTFSLRKNPPKIAEISIVAY</sequence>
<reference evidence="1 2" key="1">
    <citation type="submission" date="2019-10" db="EMBL/GenBank/DDBJ databases">
        <title>Genomic and transcriptomic insights into the perfect genentic adaptation of a filamentous nitrogen-fixing cyanobacterium to rice fields.</title>
        <authorList>
            <person name="Chen Z."/>
        </authorList>
    </citation>
    <scope>NUCLEOTIDE SEQUENCE [LARGE SCALE GENOMIC DNA]</scope>
    <source>
        <strain evidence="1">CCNUC1</strain>
    </source>
</reference>
<accession>A0A5P8WHK6</accession>